<comment type="caution">
    <text evidence="1">The sequence shown here is derived from an EMBL/GenBank/DDBJ whole genome shotgun (WGS) entry which is preliminary data.</text>
</comment>
<organism evidence="1 2">
    <name type="scientific">Penicillium digitatum (strain Pd1 / CECT 20795)</name>
    <name type="common">Green mold</name>
    <dbReference type="NCBI Taxonomy" id="1170230"/>
    <lineage>
        <taxon>Eukaryota</taxon>
        <taxon>Fungi</taxon>
        <taxon>Dikarya</taxon>
        <taxon>Ascomycota</taxon>
        <taxon>Pezizomycotina</taxon>
        <taxon>Eurotiomycetes</taxon>
        <taxon>Eurotiomycetidae</taxon>
        <taxon>Eurotiales</taxon>
        <taxon>Aspergillaceae</taxon>
        <taxon>Penicillium</taxon>
    </lineage>
</organism>
<dbReference type="HOGENOM" id="CLU_3224762_0_0_1"/>
<dbReference type="EMBL" id="AKCU01000483">
    <property type="protein sequence ID" value="EKV06312.1"/>
    <property type="molecule type" value="Genomic_DNA"/>
</dbReference>
<evidence type="ECO:0000313" key="1">
    <source>
        <dbReference type="EMBL" id="EKV06312.1"/>
    </source>
</evidence>
<evidence type="ECO:0000313" key="2">
    <source>
        <dbReference type="Proteomes" id="UP000009886"/>
    </source>
</evidence>
<accession>K9FDS5</accession>
<dbReference type="VEuPathDB" id="FungiDB:PDIP_80230"/>
<dbReference type="KEGG" id="pdp:PDIP_80230"/>
<proteinExistence type="predicted"/>
<name>K9FDS5_PEND1</name>
<reference evidence="2" key="1">
    <citation type="journal article" date="2012" name="BMC Genomics">
        <title>Genome sequence of the necrotrophic fungus Penicillium digitatum, the main postharvest pathogen of citrus.</title>
        <authorList>
            <person name="Marcet-Houben M."/>
            <person name="Ballester A.-R."/>
            <person name="de la Fuente B."/>
            <person name="Harries E."/>
            <person name="Marcos J.F."/>
            <person name="Gonzalez-Candelas L."/>
            <person name="Gabaldon T."/>
        </authorList>
    </citation>
    <scope>NUCLEOTIDE SEQUENCE [LARGE SCALE GENOMIC DNA]</scope>
    <source>
        <strain evidence="2">Pd1 / CECT 20795</strain>
    </source>
</reference>
<gene>
    <name evidence="1" type="ORF">PDIP_80230</name>
</gene>
<dbReference type="Proteomes" id="UP000009886">
    <property type="component" value="Unassembled WGS sequence"/>
</dbReference>
<sequence>MKAFPDVDDRGHVMVLVALGRFASSASPVDLYFQGIRYLPSSTL</sequence>
<dbReference type="AlphaFoldDB" id="K9FDS5"/>
<protein>
    <submittedName>
        <fullName evidence="1">Uncharacterized protein</fullName>
    </submittedName>
</protein>